<dbReference type="STRING" id="2656787.A0A370T9E4"/>
<dbReference type="InterPro" id="IPR021842">
    <property type="entry name" value="DUF3435"/>
</dbReference>
<dbReference type="PANTHER" id="PTHR37535:SF2">
    <property type="entry name" value="FINGER DOMAIN PROTEIN, PUTATIVE (AFU_ORTHOLOGUE AFUA_6G09300)-RELATED"/>
    <property type="match status" value="1"/>
</dbReference>
<organism evidence="2 3">
    <name type="scientific">Venustampulla echinocandica</name>
    <dbReference type="NCBI Taxonomy" id="2656787"/>
    <lineage>
        <taxon>Eukaryota</taxon>
        <taxon>Fungi</taxon>
        <taxon>Dikarya</taxon>
        <taxon>Ascomycota</taxon>
        <taxon>Pezizomycotina</taxon>
        <taxon>Leotiomycetes</taxon>
        <taxon>Helotiales</taxon>
        <taxon>Pleuroascaceae</taxon>
        <taxon>Venustampulla</taxon>
    </lineage>
</organism>
<dbReference type="EMBL" id="NPIC01000016">
    <property type="protein sequence ID" value="RDL30192.1"/>
    <property type="molecule type" value="Genomic_DNA"/>
</dbReference>
<dbReference type="PANTHER" id="PTHR37535">
    <property type="entry name" value="FLUG DOMAIN PROTEIN"/>
    <property type="match status" value="1"/>
</dbReference>
<protein>
    <recommendedName>
        <fullName evidence="4">C2H2-type domain-containing protein</fullName>
    </recommendedName>
</protein>
<dbReference type="RefSeq" id="XP_031864800.1">
    <property type="nucleotide sequence ID" value="XM_032019093.1"/>
</dbReference>
<feature type="region of interest" description="Disordered" evidence="1">
    <location>
        <begin position="1"/>
        <end position="59"/>
    </location>
</feature>
<dbReference type="Proteomes" id="UP000254866">
    <property type="component" value="Unassembled WGS sequence"/>
</dbReference>
<dbReference type="AlphaFoldDB" id="A0A370T9E4"/>
<feature type="compositionally biased region" description="Acidic residues" evidence="1">
    <location>
        <begin position="10"/>
        <end position="58"/>
    </location>
</feature>
<evidence type="ECO:0008006" key="4">
    <source>
        <dbReference type="Google" id="ProtNLM"/>
    </source>
</evidence>
<evidence type="ECO:0000313" key="2">
    <source>
        <dbReference type="EMBL" id="RDL30192.1"/>
    </source>
</evidence>
<proteinExistence type="predicted"/>
<name>A0A370T9E4_9HELO</name>
<comment type="caution">
    <text evidence="2">The sequence shown here is derived from an EMBL/GenBank/DDBJ whole genome shotgun (WGS) entry which is preliminary data.</text>
</comment>
<dbReference type="Pfam" id="PF11917">
    <property type="entry name" value="DUF3435"/>
    <property type="match status" value="1"/>
</dbReference>
<gene>
    <name evidence="2" type="ORF">BP5553_10470</name>
</gene>
<sequence length="731" mass="83662">MHQPQHDEDCPPIDDEFDSTSDSDPDSLFDRSDDEADTASDADSESPPEEDDDDDLFEGEVRHPPEYYLAASADLDVGRLRQRRYSPKTQKRLDWVKDHHNQYCTFTRQHPAQCFQEASARFLYGFLCWVCDQRRGKGGRRRPGIKHTSSLQTFWKWYLIVHRLETGKKIEGMVQVQGQDVLKVVAIEKELDNSKRESATMYVEDLAEFARVLLTTREMTFKLGWLRIQLILFCQLAGITGNRPEALVQLRYRHLKLTLIRDHNNPRPRLFIELTPEFTKGFLGMKDVNVFKIPEIIYDPTLVLSPHTFLLGMLFKVQAFKSPSIVSSESLYSLNVLDGMNEQQLPLKDELSDDFIFCQAVQTACGVALARQLQLSSDSVRYRMKIGGQITGFAQVTKPYVLRDGAAKALNESPDVSDSMQNLILQHSSIDTFLKHYLDRNINVDVQNIYRGQAPQRDLMRFACSMSRSIDPRRPRRLTTAQSASVNCLPCIIKLDRRIAKLSRGRGRPGGEEKYQKTCRRLRSEKQRQRRLLLVELVDRFKKEQPVIDSERQLSGKVVDEDTRDALERSDQLTVEHLHLIDAILTLPETSLENENRRRIAAVNAITAYCGVEEGPASRRIQRGRPVKDSSPPAVIAEESDALDEAIQSIRRDKRPKVCFVCVGNPSLALRDRVAKYATSGSLSRHFLRRHVNKLRDGQYVDCMDCSVRLTTEVELLFHGETLHGTVSRCR</sequence>
<reference evidence="2 3" key="1">
    <citation type="journal article" date="2018" name="IMA Fungus">
        <title>IMA Genome-F 9: Draft genome sequence of Annulohypoxylon stygium, Aspergillus mulundensis, Berkeleyomyces basicola (syn. Thielaviopsis basicola), Ceratocystis smalleyi, two Cercospora beticola strains, Coleophoma cylindrospora, Fusarium fracticaudum, Phialophora cf. hyalina, and Morchella septimelata.</title>
        <authorList>
            <person name="Wingfield B.D."/>
            <person name="Bills G.F."/>
            <person name="Dong Y."/>
            <person name="Huang W."/>
            <person name="Nel W.J."/>
            <person name="Swalarsk-Parry B.S."/>
            <person name="Vaghefi N."/>
            <person name="Wilken P.M."/>
            <person name="An Z."/>
            <person name="de Beer Z.W."/>
            <person name="De Vos L."/>
            <person name="Chen L."/>
            <person name="Duong T.A."/>
            <person name="Gao Y."/>
            <person name="Hammerbacher A."/>
            <person name="Kikkert J.R."/>
            <person name="Li Y."/>
            <person name="Li H."/>
            <person name="Li K."/>
            <person name="Li Q."/>
            <person name="Liu X."/>
            <person name="Ma X."/>
            <person name="Naidoo K."/>
            <person name="Pethybridge S.J."/>
            <person name="Sun J."/>
            <person name="Steenkamp E.T."/>
            <person name="van der Nest M.A."/>
            <person name="van Wyk S."/>
            <person name="Wingfield M.J."/>
            <person name="Xiong C."/>
            <person name="Yue Q."/>
            <person name="Zhang X."/>
        </authorList>
    </citation>
    <scope>NUCLEOTIDE SEQUENCE [LARGE SCALE GENOMIC DNA]</scope>
    <source>
        <strain evidence="2 3">BP 5553</strain>
    </source>
</reference>
<evidence type="ECO:0000313" key="3">
    <source>
        <dbReference type="Proteomes" id="UP000254866"/>
    </source>
</evidence>
<keyword evidence="3" id="KW-1185">Reference proteome</keyword>
<dbReference type="OrthoDB" id="3562345at2759"/>
<evidence type="ECO:0000256" key="1">
    <source>
        <dbReference type="SAM" id="MobiDB-lite"/>
    </source>
</evidence>
<dbReference type="GeneID" id="43603319"/>
<accession>A0A370T9E4</accession>